<dbReference type="STRING" id="545619.SAMN04489860_2694"/>
<dbReference type="eggNOG" id="COG0584">
    <property type="taxonomic scope" value="Bacteria"/>
</dbReference>
<dbReference type="Proteomes" id="UP000185663">
    <property type="component" value="Chromosome I"/>
</dbReference>
<dbReference type="InterPro" id="IPR030395">
    <property type="entry name" value="GP_PDE_dom"/>
</dbReference>
<dbReference type="GO" id="GO:0008081">
    <property type="term" value="F:phosphoric diester hydrolase activity"/>
    <property type="evidence" value="ECO:0007669"/>
    <property type="project" value="InterPro"/>
</dbReference>
<dbReference type="Pfam" id="PF03009">
    <property type="entry name" value="GDPD"/>
    <property type="match status" value="1"/>
</dbReference>
<feature type="domain" description="GP-PDE" evidence="1">
    <location>
        <begin position="7"/>
        <end position="244"/>
    </location>
</feature>
<dbReference type="InterPro" id="IPR017946">
    <property type="entry name" value="PLC-like_Pdiesterase_TIM-brl"/>
</dbReference>
<dbReference type="Gene3D" id="3.20.20.190">
    <property type="entry name" value="Phosphatidylinositol (PI) phosphodiesterase"/>
    <property type="match status" value="1"/>
</dbReference>
<evidence type="ECO:0000259" key="1">
    <source>
        <dbReference type="PROSITE" id="PS51704"/>
    </source>
</evidence>
<reference evidence="2 3" key="1">
    <citation type="submission" date="2016-10" db="EMBL/GenBank/DDBJ databases">
        <authorList>
            <person name="de Groot N.N."/>
        </authorList>
    </citation>
    <scope>NUCLEOTIDE SEQUENCE [LARGE SCALE GENOMIC DNA]</scope>
    <source>
        <strain evidence="2 3">DSM 22126</strain>
    </source>
</reference>
<accession>A0A1H1W2K3</accession>
<organism evidence="2 3">
    <name type="scientific">Paraoerskovia marina</name>
    <dbReference type="NCBI Taxonomy" id="545619"/>
    <lineage>
        <taxon>Bacteria</taxon>
        <taxon>Bacillati</taxon>
        <taxon>Actinomycetota</taxon>
        <taxon>Actinomycetes</taxon>
        <taxon>Micrococcales</taxon>
        <taxon>Cellulomonadaceae</taxon>
        <taxon>Paraoerskovia</taxon>
    </lineage>
</organism>
<protein>
    <submittedName>
        <fullName evidence="2">Glycerophosphoryl diester phosphodiesterase</fullName>
    </submittedName>
</protein>
<dbReference type="PROSITE" id="PS51704">
    <property type="entry name" value="GP_PDE"/>
    <property type="match status" value="1"/>
</dbReference>
<proteinExistence type="predicted"/>
<dbReference type="AlphaFoldDB" id="A0A1H1W2K3"/>
<dbReference type="OrthoDB" id="9758957at2"/>
<sequence>MQASLVPQIFAHRGNSSVAPQNTLASFEAAWRTGVHGIETDLRLTADGIPVVIHDRTVDRTTDGNGRVADLTLEQVRALDAGIGFSPAYAGQQVPTFDELVAFLLVRPDLDVLLELKGRWTASEVSPVLDAVADAGIAGRIVAQGFDPATVRAIATVAPTLRRGWLVEDPAVDVVATARDLDVWTCNPRHDLAAQDPGLVDRLHDLGCKVMVWTANTEESWRWALDAGVEGVVTDHPDRLRGWLAGVSARQAPSLL</sequence>
<gene>
    <name evidence="2" type="ORF">SAMN04489860_2694</name>
</gene>
<evidence type="ECO:0000313" key="2">
    <source>
        <dbReference type="EMBL" id="SDS91357.1"/>
    </source>
</evidence>
<evidence type="ECO:0000313" key="3">
    <source>
        <dbReference type="Proteomes" id="UP000185663"/>
    </source>
</evidence>
<dbReference type="GO" id="GO:0006629">
    <property type="term" value="P:lipid metabolic process"/>
    <property type="evidence" value="ECO:0007669"/>
    <property type="project" value="InterPro"/>
</dbReference>
<keyword evidence="3" id="KW-1185">Reference proteome</keyword>
<dbReference type="EMBL" id="LT629776">
    <property type="protein sequence ID" value="SDS91357.1"/>
    <property type="molecule type" value="Genomic_DNA"/>
</dbReference>
<dbReference type="PANTHER" id="PTHR46211">
    <property type="entry name" value="GLYCEROPHOSPHORYL DIESTER PHOSPHODIESTERASE"/>
    <property type="match status" value="1"/>
</dbReference>
<dbReference type="SUPFAM" id="SSF51695">
    <property type="entry name" value="PLC-like phosphodiesterases"/>
    <property type="match status" value="1"/>
</dbReference>
<name>A0A1H1W2K3_9CELL</name>
<dbReference type="PANTHER" id="PTHR46211:SF1">
    <property type="entry name" value="GLYCEROPHOSPHODIESTER PHOSPHODIESTERASE, CYTOPLASMIC"/>
    <property type="match status" value="1"/>
</dbReference>
<dbReference type="RefSeq" id="WP_083373084.1">
    <property type="nucleotide sequence ID" value="NZ_LT629776.1"/>
</dbReference>